<proteinExistence type="predicted"/>
<evidence type="ECO:0000313" key="2">
    <source>
        <dbReference type="Proteomes" id="UP001482620"/>
    </source>
</evidence>
<dbReference type="EMBL" id="JAHRIQ010111631">
    <property type="protein sequence ID" value="MEQ2257604.1"/>
    <property type="molecule type" value="Genomic_DNA"/>
</dbReference>
<protein>
    <submittedName>
        <fullName evidence="1">Uncharacterized protein</fullName>
    </submittedName>
</protein>
<reference evidence="1 2" key="1">
    <citation type="submission" date="2021-06" db="EMBL/GenBank/DDBJ databases">
        <authorList>
            <person name="Palmer J.M."/>
        </authorList>
    </citation>
    <scope>NUCLEOTIDE SEQUENCE [LARGE SCALE GENOMIC DNA]</scope>
    <source>
        <strain evidence="2">if_2019</strain>
        <tissue evidence="1">Muscle</tissue>
    </source>
</reference>
<name>A0ABV0VKH7_9TELE</name>
<evidence type="ECO:0000313" key="1">
    <source>
        <dbReference type="EMBL" id="MEQ2257604.1"/>
    </source>
</evidence>
<gene>
    <name evidence="1" type="ORF">ILYODFUR_036383</name>
</gene>
<accession>A0ABV0VKH7</accession>
<sequence length="283" mass="31729">MFSPSPGSSPQASSFLMIQVSKPPSFPRRIKLQLTASSLLGLTGLWNRTLLTLLRAHHPPSSSSGKPPPRINTVQVTSLLAIPQPQWKKLPHVTTLIILTTYLVSQSSRASSRLLDSNHLSPAPGLDSFTYHWCVIPDIQTLITYIQAFIPYIQNIQTFIAYIQTYDNVFWEQAVLSLSQDNKTQNSETSLINQSSRGELLFFKKRTESSSSKIPEVSLSFSLYEAVFIQIQSISVYLGPLDQLKSFIYVILLASTTFLSLLFQEYTFSQTSGKHQIGLRDIL</sequence>
<keyword evidence="2" id="KW-1185">Reference proteome</keyword>
<dbReference type="Proteomes" id="UP001482620">
    <property type="component" value="Unassembled WGS sequence"/>
</dbReference>
<comment type="caution">
    <text evidence="1">The sequence shown here is derived from an EMBL/GenBank/DDBJ whole genome shotgun (WGS) entry which is preliminary data.</text>
</comment>
<organism evidence="1 2">
    <name type="scientific">Ilyodon furcidens</name>
    <name type="common">goldbreast splitfin</name>
    <dbReference type="NCBI Taxonomy" id="33524"/>
    <lineage>
        <taxon>Eukaryota</taxon>
        <taxon>Metazoa</taxon>
        <taxon>Chordata</taxon>
        <taxon>Craniata</taxon>
        <taxon>Vertebrata</taxon>
        <taxon>Euteleostomi</taxon>
        <taxon>Actinopterygii</taxon>
        <taxon>Neopterygii</taxon>
        <taxon>Teleostei</taxon>
        <taxon>Neoteleostei</taxon>
        <taxon>Acanthomorphata</taxon>
        <taxon>Ovalentaria</taxon>
        <taxon>Atherinomorphae</taxon>
        <taxon>Cyprinodontiformes</taxon>
        <taxon>Goodeidae</taxon>
        <taxon>Ilyodon</taxon>
    </lineage>
</organism>